<organism evidence="11 12">
    <name type="scientific">Halomonas urumqiensis</name>
    <dbReference type="NCBI Taxonomy" id="1684789"/>
    <lineage>
        <taxon>Bacteria</taxon>
        <taxon>Pseudomonadati</taxon>
        <taxon>Pseudomonadota</taxon>
        <taxon>Gammaproteobacteria</taxon>
        <taxon>Oceanospirillales</taxon>
        <taxon>Halomonadaceae</taxon>
        <taxon>Halomonas</taxon>
    </lineage>
</organism>
<evidence type="ECO:0000256" key="6">
    <source>
        <dbReference type="ARBA" id="ARBA00022723"/>
    </source>
</evidence>
<evidence type="ECO:0000256" key="8">
    <source>
        <dbReference type="ARBA" id="ARBA00023004"/>
    </source>
</evidence>
<sequence length="111" mass="12003">MSPQHSAYLWLAQRVTALVLAACVIVHLITMIIAVQGGLTAGEILARTQGSIAWLLFYSVFVVAIVVHAPIGLRNIAREHLRWAKGADIAAVLFGLLLLVLGFRAVWGVFS</sequence>
<keyword evidence="8" id="KW-0408">Iron</keyword>
<feature type="transmembrane region" description="Helical" evidence="10">
    <location>
        <begin position="89"/>
        <end position="110"/>
    </location>
</feature>
<comment type="caution">
    <text evidence="11">The sequence shown here is derived from an EMBL/GenBank/DDBJ whole genome shotgun (WGS) entry which is preliminary data.</text>
</comment>
<keyword evidence="4" id="KW-0349">Heme</keyword>
<keyword evidence="9 10" id="KW-0472">Membrane</keyword>
<dbReference type="InterPro" id="IPR000701">
    <property type="entry name" value="SuccDH_FuR_B_TM-su"/>
</dbReference>
<dbReference type="Pfam" id="PF01127">
    <property type="entry name" value="Sdh_cyt"/>
    <property type="match status" value="1"/>
</dbReference>
<dbReference type="EMBL" id="PNRG01000005">
    <property type="protein sequence ID" value="PMR82046.1"/>
    <property type="molecule type" value="Genomic_DNA"/>
</dbReference>
<evidence type="ECO:0000256" key="10">
    <source>
        <dbReference type="SAM" id="Phobius"/>
    </source>
</evidence>
<evidence type="ECO:0000256" key="7">
    <source>
        <dbReference type="ARBA" id="ARBA00022989"/>
    </source>
</evidence>
<evidence type="ECO:0000313" key="11">
    <source>
        <dbReference type="EMBL" id="PMR82046.1"/>
    </source>
</evidence>
<dbReference type="GO" id="GO:0046872">
    <property type="term" value="F:metal ion binding"/>
    <property type="evidence" value="ECO:0007669"/>
    <property type="project" value="UniProtKB-KW"/>
</dbReference>
<keyword evidence="6" id="KW-0479">Metal-binding</keyword>
<comment type="subcellular location">
    <subcellularLocation>
        <location evidence="3">Membrane</location>
    </subcellularLocation>
</comment>
<evidence type="ECO:0000256" key="3">
    <source>
        <dbReference type="ARBA" id="ARBA00004370"/>
    </source>
</evidence>
<proteinExistence type="predicted"/>
<accession>A0A2N7UNR0</accession>
<protein>
    <submittedName>
        <fullName evidence="11">Succinate dehydrogenase</fullName>
    </submittedName>
</protein>
<dbReference type="AlphaFoldDB" id="A0A2N7UNR0"/>
<keyword evidence="7 10" id="KW-1133">Transmembrane helix</keyword>
<name>A0A2N7UNR0_9GAMM</name>
<dbReference type="OrthoDB" id="5787321at2"/>
<keyword evidence="12" id="KW-1185">Reference proteome</keyword>
<evidence type="ECO:0000256" key="5">
    <source>
        <dbReference type="ARBA" id="ARBA00022692"/>
    </source>
</evidence>
<comment type="cofactor">
    <cofactor evidence="1">
        <name>heme</name>
        <dbReference type="ChEBI" id="CHEBI:30413"/>
    </cofactor>
</comment>
<dbReference type="Proteomes" id="UP000235547">
    <property type="component" value="Unassembled WGS sequence"/>
</dbReference>
<feature type="transmembrane region" description="Helical" evidence="10">
    <location>
        <begin position="15"/>
        <end position="35"/>
    </location>
</feature>
<dbReference type="InterPro" id="IPR034804">
    <property type="entry name" value="SQR/QFR_C/D"/>
</dbReference>
<reference evidence="11 12" key="1">
    <citation type="submission" date="2018-01" db="EMBL/GenBank/DDBJ databases">
        <title>Halomonas endophytica sp. nov., isolated from storage liquid in the stems of Populus euphratica.</title>
        <authorList>
            <person name="Chen C."/>
        </authorList>
    </citation>
    <scope>NUCLEOTIDE SEQUENCE [LARGE SCALE GENOMIC DNA]</scope>
    <source>
        <strain evidence="11 12">BZ-SZ-XJ27</strain>
    </source>
</reference>
<comment type="function">
    <text evidence="2">Membrane-anchoring subunit of succinate dehydrogenase (SDH).</text>
</comment>
<dbReference type="SUPFAM" id="SSF81343">
    <property type="entry name" value="Fumarate reductase respiratory complex transmembrane subunits"/>
    <property type="match status" value="1"/>
</dbReference>
<evidence type="ECO:0000256" key="1">
    <source>
        <dbReference type="ARBA" id="ARBA00001971"/>
    </source>
</evidence>
<feature type="transmembrane region" description="Helical" evidence="10">
    <location>
        <begin position="55"/>
        <end position="77"/>
    </location>
</feature>
<evidence type="ECO:0000256" key="9">
    <source>
        <dbReference type="ARBA" id="ARBA00023136"/>
    </source>
</evidence>
<keyword evidence="5 10" id="KW-0812">Transmembrane</keyword>
<evidence type="ECO:0000256" key="4">
    <source>
        <dbReference type="ARBA" id="ARBA00022617"/>
    </source>
</evidence>
<evidence type="ECO:0000256" key="2">
    <source>
        <dbReference type="ARBA" id="ARBA00004050"/>
    </source>
</evidence>
<dbReference type="Gene3D" id="1.20.1300.10">
    <property type="entry name" value="Fumarate reductase/succinate dehydrogenase, transmembrane subunit"/>
    <property type="match status" value="1"/>
</dbReference>
<evidence type="ECO:0000313" key="12">
    <source>
        <dbReference type="Proteomes" id="UP000235547"/>
    </source>
</evidence>
<gene>
    <name evidence="11" type="ORF">C1H70_02255</name>
</gene>
<dbReference type="GO" id="GO:0016020">
    <property type="term" value="C:membrane"/>
    <property type="evidence" value="ECO:0007669"/>
    <property type="project" value="UniProtKB-SubCell"/>
</dbReference>
<dbReference type="RefSeq" id="WP_102586717.1">
    <property type="nucleotide sequence ID" value="NZ_BNAE01000002.1"/>
</dbReference>